<feature type="transmembrane region" description="Helical" evidence="2">
    <location>
        <begin position="50"/>
        <end position="71"/>
    </location>
</feature>
<keyword evidence="2" id="KW-1133">Transmembrane helix</keyword>
<dbReference type="InterPro" id="IPR051311">
    <property type="entry name" value="DedA_domain"/>
</dbReference>
<dbReference type="EMBL" id="JAUHTR010000007">
    <property type="protein sequence ID" value="MDN4525616.1"/>
    <property type="molecule type" value="Genomic_DNA"/>
</dbReference>
<feature type="transmembrane region" description="Helical" evidence="2">
    <location>
        <begin position="171"/>
        <end position="191"/>
    </location>
</feature>
<sequence length="206" mass="23384">MEIILQNVFHHYGYFALFFLLALGVVGLPIPDEFLLTFAGYIVYTGEVSFTLTLLAAFLGSATGITINYWLGRSFGLPLLLKYGPKLHLTKQRIHTSQTYFQRFGKPLIMFGYFIPGIRHLTAYFAGMSSLSYRAFALYAYIGAFIWSLLFIVIGRIVGSKWYLVTSFVHKASFGGLALLIIVAGITYYSFKTRGRKSERYDISKW</sequence>
<feature type="domain" description="VTT" evidence="3">
    <location>
        <begin position="30"/>
        <end position="156"/>
    </location>
</feature>
<dbReference type="RefSeq" id="WP_301166648.1">
    <property type="nucleotide sequence ID" value="NZ_JAUHTR010000007.1"/>
</dbReference>
<evidence type="ECO:0000313" key="5">
    <source>
        <dbReference type="Proteomes" id="UP001172721"/>
    </source>
</evidence>
<keyword evidence="2" id="KW-0812">Transmembrane</keyword>
<evidence type="ECO:0000313" key="4">
    <source>
        <dbReference type="EMBL" id="MDN4525616.1"/>
    </source>
</evidence>
<dbReference type="PANTHER" id="PTHR42709:SF9">
    <property type="entry name" value="ALKALINE PHOSPHATASE LIKE PROTEIN"/>
    <property type="match status" value="1"/>
</dbReference>
<keyword evidence="2" id="KW-0472">Membrane</keyword>
<gene>
    <name evidence="4" type="ORF">QYB97_14115</name>
</gene>
<dbReference type="InterPro" id="IPR032816">
    <property type="entry name" value="VTT_dom"/>
</dbReference>
<evidence type="ECO:0000256" key="1">
    <source>
        <dbReference type="ARBA" id="ARBA00010792"/>
    </source>
</evidence>
<feature type="transmembrane region" description="Helical" evidence="2">
    <location>
        <begin position="138"/>
        <end position="159"/>
    </location>
</feature>
<evidence type="ECO:0000259" key="3">
    <source>
        <dbReference type="Pfam" id="PF09335"/>
    </source>
</evidence>
<keyword evidence="5" id="KW-1185">Reference proteome</keyword>
<name>A0ABT8HXV9_9BACL</name>
<feature type="transmembrane region" description="Helical" evidence="2">
    <location>
        <begin position="12"/>
        <end position="30"/>
    </location>
</feature>
<organism evidence="4 5">
    <name type="scientific">Fictibacillus fluitans</name>
    <dbReference type="NCBI Taxonomy" id="3058422"/>
    <lineage>
        <taxon>Bacteria</taxon>
        <taxon>Bacillati</taxon>
        <taxon>Bacillota</taxon>
        <taxon>Bacilli</taxon>
        <taxon>Bacillales</taxon>
        <taxon>Fictibacillaceae</taxon>
        <taxon>Fictibacillus</taxon>
    </lineage>
</organism>
<comment type="caution">
    <text evidence="4">The sequence shown here is derived from an EMBL/GenBank/DDBJ whole genome shotgun (WGS) entry which is preliminary data.</text>
</comment>
<proteinExistence type="inferred from homology"/>
<reference evidence="4" key="1">
    <citation type="submission" date="2023-07" db="EMBL/GenBank/DDBJ databases">
        <title>Fictibacillus sp. isolated from freshwater pond.</title>
        <authorList>
            <person name="Kirdat K."/>
            <person name="Bhat A."/>
            <person name="Mourya A."/>
            <person name="Yadav A."/>
        </authorList>
    </citation>
    <scope>NUCLEOTIDE SEQUENCE</scope>
    <source>
        <strain evidence="4">NE201</strain>
    </source>
</reference>
<dbReference type="Proteomes" id="UP001172721">
    <property type="component" value="Unassembled WGS sequence"/>
</dbReference>
<dbReference type="PANTHER" id="PTHR42709">
    <property type="entry name" value="ALKALINE PHOSPHATASE LIKE PROTEIN"/>
    <property type="match status" value="1"/>
</dbReference>
<dbReference type="Pfam" id="PF09335">
    <property type="entry name" value="VTT_dom"/>
    <property type="match status" value="1"/>
</dbReference>
<comment type="similarity">
    <text evidence="1">Belongs to the DedA family.</text>
</comment>
<evidence type="ECO:0000256" key="2">
    <source>
        <dbReference type="SAM" id="Phobius"/>
    </source>
</evidence>
<accession>A0ABT8HXV9</accession>
<protein>
    <submittedName>
        <fullName evidence="4">DedA family protein</fullName>
    </submittedName>
</protein>